<feature type="signal peptide" evidence="1">
    <location>
        <begin position="1"/>
        <end position="19"/>
    </location>
</feature>
<protein>
    <recommendedName>
        <fullName evidence="4">Glycoside hydrolase family 76 protein</fullName>
    </recommendedName>
</protein>
<dbReference type="PANTHER" id="PTHR47791">
    <property type="entry name" value="MEIOTICALLY UP-REGULATED GENE 191 PROTEIN"/>
    <property type="match status" value="1"/>
</dbReference>
<proteinExistence type="predicted"/>
<dbReference type="PANTHER" id="PTHR47791:SF1">
    <property type="entry name" value="ENDO MANNANASE, GH76 FAMILY (EUROFUNG)"/>
    <property type="match status" value="1"/>
</dbReference>
<dbReference type="GO" id="GO:0005975">
    <property type="term" value="P:carbohydrate metabolic process"/>
    <property type="evidence" value="ECO:0007669"/>
    <property type="project" value="InterPro"/>
</dbReference>
<comment type="caution">
    <text evidence="2">The sequence shown here is derived from an EMBL/GenBank/DDBJ whole genome shotgun (WGS) entry which is preliminary data.</text>
</comment>
<keyword evidence="3" id="KW-1185">Reference proteome</keyword>
<dbReference type="AlphaFoldDB" id="A0A4U0TZF0"/>
<name>A0A4U0TZF0_9PEZI</name>
<evidence type="ECO:0000313" key="2">
    <source>
        <dbReference type="EMBL" id="TKA27165.1"/>
    </source>
</evidence>
<dbReference type="InterPro" id="IPR005198">
    <property type="entry name" value="Glyco_hydro_76"/>
</dbReference>
<dbReference type="EMBL" id="NAJL01000024">
    <property type="protein sequence ID" value="TKA27165.1"/>
    <property type="molecule type" value="Genomic_DNA"/>
</dbReference>
<dbReference type="InterPro" id="IPR008928">
    <property type="entry name" value="6-hairpin_glycosidase_sf"/>
</dbReference>
<dbReference type="Gene3D" id="1.50.10.20">
    <property type="match status" value="1"/>
</dbReference>
<evidence type="ECO:0008006" key="4">
    <source>
        <dbReference type="Google" id="ProtNLM"/>
    </source>
</evidence>
<organism evidence="2 3">
    <name type="scientific">Salinomyces thailandicus</name>
    <dbReference type="NCBI Taxonomy" id="706561"/>
    <lineage>
        <taxon>Eukaryota</taxon>
        <taxon>Fungi</taxon>
        <taxon>Dikarya</taxon>
        <taxon>Ascomycota</taxon>
        <taxon>Pezizomycotina</taxon>
        <taxon>Dothideomycetes</taxon>
        <taxon>Dothideomycetidae</taxon>
        <taxon>Mycosphaerellales</taxon>
        <taxon>Teratosphaeriaceae</taxon>
        <taxon>Salinomyces</taxon>
    </lineage>
</organism>
<feature type="chain" id="PRO_5020243093" description="Glycoside hydrolase family 76 protein" evidence="1">
    <location>
        <begin position="20"/>
        <end position="363"/>
    </location>
</feature>
<sequence length="363" mass="39018">MFWLPSFSFLLCSILGVTALPGRQRATPKSDYIRDAVDAARVLNDEWYNDSNGQWQDLWWNSANVVTTLGGLAQVDSDYKTTGIGIVEGVFSAAKGSNGGTWLNNFYDDEGWWALAWIKVYDLTEDSRYLSAAEDIFGDLKTGLGATCGGQWWDKDHTSSNTINNALFLSVAASLANRVGNDKQAEYRDAATSQVDWLLSKGLDNSNNTFVDGLSLDDCSPEGDVFTYNQGAMIGGLVEVNKLTGNSSYLDKAAEIAQGAMDHLTSDGILTELSIYPDADQTAAQFKGVFVRNLVSLQSARPNSDYIGFLQNNADALWAQDRIDAGSNEGQLGSAWQGPVTSVSAASQSSALDCLVAAAAVSS</sequence>
<dbReference type="Pfam" id="PF03663">
    <property type="entry name" value="Glyco_hydro_76"/>
    <property type="match status" value="1"/>
</dbReference>
<dbReference type="InterPro" id="IPR053169">
    <property type="entry name" value="MUG_Protein"/>
</dbReference>
<evidence type="ECO:0000313" key="3">
    <source>
        <dbReference type="Proteomes" id="UP000308549"/>
    </source>
</evidence>
<dbReference type="SUPFAM" id="SSF48208">
    <property type="entry name" value="Six-hairpin glycosidases"/>
    <property type="match status" value="1"/>
</dbReference>
<keyword evidence="1" id="KW-0732">Signal</keyword>
<dbReference type="OrthoDB" id="9984024at2759"/>
<evidence type="ECO:0000256" key="1">
    <source>
        <dbReference type="SAM" id="SignalP"/>
    </source>
</evidence>
<reference evidence="2 3" key="1">
    <citation type="submission" date="2017-03" db="EMBL/GenBank/DDBJ databases">
        <title>Genomes of endolithic fungi from Antarctica.</title>
        <authorList>
            <person name="Coleine C."/>
            <person name="Masonjones S."/>
            <person name="Stajich J.E."/>
        </authorList>
    </citation>
    <scope>NUCLEOTIDE SEQUENCE [LARGE SCALE GENOMIC DNA]</scope>
    <source>
        <strain evidence="2 3">CCFEE 6315</strain>
    </source>
</reference>
<dbReference type="Proteomes" id="UP000308549">
    <property type="component" value="Unassembled WGS sequence"/>
</dbReference>
<gene>
    <name evidence="2" type="ORF">B0A50_04502</name>
</gene>
<accession>A0A4U0TZF0</accession>